<dbReference type="AlphaFoldDB" id="A0A4Z2FFX6"/>
<feature type="compositionally biased region" description="Pro residues" evidence="1">
    <location>
        <begin position="67"/>
        <end position="117"/>
    </location>
</feature>
<evidence type="ECO:0000313" key="3">
    <source>
        <dbReference type="Proteomes" id="UP000314294"/>
    </source>
</evidence>
<keyword evidence="3" id="KW-1185">Reference proteome</keyword>
<evidence type="ECO:0000313" key="2">
    <source>
        <dbReference type="EMBL" id="TNN40099.1"/>
    </source>
</evidence>
<dbReference type="EMBL" id="SRLO01001218">
    <property type="protein sequence ID" value="TNN40099.1"/>
    <property type="molecule type" value="Genomic_DNA"/>
</dbReference>
<dbReference type="Proteomes" id="UP000314294">
    <property type="component" value="Unassembled WGS sequence"/>
</dbReference>
<gene>
    <name evidence="2" type="ORF">EYF80_049725</name>
</gene>
<accession>A0A4Z2FFX6</accession>
<feature type="region of interest" description="Disordered" evidence="1">
    <location>
        <begin position="169"/>
        <end position="189"/>
    </location>
</feature>
<evidence type="ECO:0000256" key="1">
    <source>
        <dbReference type="SAM" id="MobiDB-lite"/>
    </source>
</evidence>
<protein>
    <submittedName>
        <fullName evidence="2">Uncharacterized protein</fullName>
    </submittedName>
</protein>
<reference evidence="2 3" key="1">
    <citation type="submission" date="2019-03" db="EMBL/GenBank/DDBJ databases">
        <title>First draft genome of Liparis tanakae, snailfish: a comprehensive survey of snailfish specific genes.</title>
        <authorList>
            <person name="Kim W."/>
            <person name="Song I."/>
            <person name="Jeong J.-H."/>
            <person name="Kim D."/>
            <person name="Kim S."/>
            <person name="Ryu S."/>
            <person name="Song J.Y."/>
            <person name="Lee S.K."/>
        </authorList>
    </citation>
    <scope>NUCLEOTIDE SEQUENCE [LARGE SCALE GENOMIC DNA]</scope>
    <source>
        <tissue evidence="2">Muscle</tissue>
    </source>
</reference>
<proteinExistence type="predicted"/>
<organism evidence="2 3">
    <name type="scientific">Liparis tanakae</name>
    <name type="common">Tanaka's snailfish</name>
    <dbReference type="NCBI Taxonomy" id="230148"/>
    <lineage>
        <taxon>Eukaryota</taxon>
        <taxon>Metazoa</taxon>
        <taxon>Chordata</taxon>
        <taxon>Craniata</taxon>
        <taxon>Vertebrata</taxon>
        <taxon>Euteleostomi</taxon>
        <taxon>Actinopterygii</taxon>
        <taxon>Neopterygii</taxon>
        <taxon>Teleostei</taxon>
        <taxon>Neoteleostei</taxon>
        <taxon>Acanthomorphata</taxon>
        <taxon>Eupercaria</taxon>
        <taxon>Perciformes</taxon>
        <taxon>Cottioidei</taxon>
        <taxon>Cottales</taxon>
        <taxon>Liparidae</taxon>
        <taxon>Liparis</taxon>
    </lineage>
</organism>
<feature type="region of interest" description="Disordered" evidence="1">
    <location>
        <begin position="53"/>
        <end position="138"/>
    </location>
</feature>
<name>A0A4Z2FFX6_9TELE</name>
<sequence length="189" mass="20774">MNFGVWITAEVSKFQSPRSESPVFRRRFQSPRFLSPGFCCRLLSRICPARPRFPVTHPDQSRFPVSSPVPVPRDPSVPAPVPPVSSPGPGPLAPHSCPPAPPPERVPRPGGRPPARPPDSVRHTLGPSSGSPPPTRFEQFGRLEATSFSSDTTLLETQDLLMITLQGRTRTRTERGRLSSRSRMVARSL</sequence>
<comment type="caution">
    <text evidence="2">The sequence shown here is derived from an EMBL/GenBank/DDBJ whole genome shotgun (WGS) entry which is preliminary data.</text>
</comment>